<dbReference type="Proteomes" id="UP000786811">
    <property type="component" value="Unassembled WGS sequence"/>
</dbReference>
<dbReference type="OrthoDB" id="8185396at2759"/>
<protein>
    <submittedName>
        <fullName evidence="10">Uncharacterized protein</fullName>
    </submittedName>
</protein>
<keyword evidence="3 8" id="KW-0812">Transmembrane</keyword>
<name>A0A8J2H404_COTCN</name>
<evidence type="ECO:0000256" key="3">
    <source>
        <dbReference type="ARBA" id="ARBA00022692"/>
    </source>
</evidence>
<feature type="transmembrane region" description="Helical" evidence="8">
    <location>
        <begin position="194"/>
        <end position="215"/>
    </location>
</feature>
<proteinExistence type="predicted"/>
<feature type="transmembrane region" description="Helical" evidence="8">
    <location>
        <begin position="456"/>
        <end position="481"/>
    </location>
</feature>
<dbReference type="SUPFAM" id="SSF53850">
    <property type="entry name" value="Periplasmic binding protein-like II"/>
    <property type="match status" value="1"/>
</dbReference>
<evidence type="ECO:0000256" key="1">
    <source>
        <dbReference type="ARBA" id="ARBA00004651"/>
    </source>
</evidence>
<evidence type="ECO:0000313" key="11">
    <source>
        <dbReference type="Proteomes" id="UP000786811"/>
    </source>
</evidence>
<comment type="caution">
    <text evidence="10">The sequence shown here is derived from an EMBL/GenBank/DDBJ whole genome shotgun (WGS) entry which is preliminary data.</text>
</comment>
<dbReference type="EMBL" id="CAJNRD030001116">
    <property type="protein sequence ID" value="CAG5075902.1"/>
    <property type="molecule type" value="Genomic_DNA"/>
</dbReference>
<keyword evidence="7" id="KW-0325">Glycoprotein</keyword>
<evidence type="ECO:0000313" key="10">
    <source>
        <dbReference type="EMBL" id="CAG5075902.1"/>
    </source>
</evidence>
<keyword evidence="5 8" id="KW-0472">Membrane</keyword>
<sequence length="530" mass="61316">MKISNLKYLLIFGILASSKFYSVTNAEVCLQILRNKNEFENAMYYSGRIRKWNEATKEFDHFESLNGNGTLVCTVDYSDNITGQEVIVAVDTMLPYVEKGTNHTVNGYIGSIWNLLEESLKFKSKYKNGKGYKLDIFFSGSCDVLLGAVTIDKYYGGHCHYSHQLTTISYSLYTREVAARVSMWWYVRIFRSDLWLATIFYIVGISGILFGMYRLKKMACSNYIESNNEFAVLSFNFLCVLGGITGQGMQNLPSSWSMRCLILTSLTMSVLITCGFNSTLMSHLSISGTMMPFNDLQGIYLNGRGSYSICVRNKDGPGDYLKQTERNLTKMGFQIDSIMNRPNCPKMDDKQDFKSKLCDKDKRIYFEAPEIFLSAYREVKHKCNIVKVSEHIQPRKISFLTTTSWPYRKLINKYLLKFRTAGILNYFEHKFISREFPDTYDSKFSSEVVTFEHIQLLFLGLCIIYIISAIICIAENIWVGFANNTKVQRIISRRRLSYKKRQKKFILPNIYINDNTFKLPIRMDDLYNIH</sequence>
<reference evidence="10" key="1">
    <citation type="submission" date="2021-04" db="EMBL/GenBank/DDBJ databases">
        <authorList>
            <person name="Chebbi M.A.C M."/>
        </authorList>
    </citation>
    <scope>NUCLEOTIDE SEQUENCE</scope>
</reference>
<feature type="chain" id="PRO_5035170672" evidence="9">
    <location>
        <begin position="27"/>
        <end position="530"/>
    </location>
</feature>
<keyword evidence="11" id="KW-1185">Reference proteome</keyword>
<keyword evidence="9" id="KW-0732">Signal</keyword>
<accession>A0A8J2H404</accession>
<evidence type="ECO:0000256" key="4">
    <source>
        <dbReference type="ARBA" id="ARBA00022989"/>
    </source>
</evidence>
<dbReference type="AlphaFoldDB" id="A0A8J2H404"/>
<evidence type="ECO:0000256" key="9">
    <source>
        <dbReference type="SAM" id="SignalP"/>
    </source>
</evidence>
<dbReference type="PANTHER" id="PTHR42643">
    <property type="entry name" value="IONOTROPIC RECEPTOR 20A-RELATED"/>
    <property type="match status" value="1"/>
</dbReference>
<feature type="transmembrane region" description="Helical" evidence="8">
    <location>
        <begin position="256"/>
        <end position="276"/>
    </location>
</feature>
<evidence type="ECO:0000256" key="5">
    <source>
        <dbReference type="ARBA" id="ARBA00023136"/>
    </source>
</evidence>
<dbReference type="PANTHER" id="PTHR42643:SF24">
    <property type="entry name" value="IONOTROPIC RECEPTOR 60A"/>
    <property type="match status" value="1"/>
</dbReference>
<dbReference type="GO" id="GO:0005886">
    <property type="term" value="C:plasma membrane"/>
    <property type="evidence" value="ECO:0007669"/>
    <property type="project" value="UniProtKB-SubCell"/>
</dbReference>
<feature type="signal peptide" evidence="9">
    <location>
        <begin position="1"/>
        <end position="26"/>
    </location>
</feature>
<evidence type="ECO:0000256" key="8">
    <source>
        <dbReference type="SAM" id="Phobius"/>
    </source>
</evidence>
<gene>
    <name evidence="10" type="ORF">HICCMSTLAB_LOCUS1919</name>
</gene>
<keyword evidence="4 8" id="KW-1133">Transmembrane helix</keyword>
<evidence type="ECO:0000256" key="2">
    <source>
        <dbReference type="ARBA" id="ARBA00022475"/>
    </source>
</evidence>
<keyword evidence="6" id="KW-0675">Receptor</keyword>
<evidence type="ECO:0000256" key="7">
    <source>
        <dbReference type="ARBA" id="ARBA00023180"/>
    </source>
</evidence>
<evidence type="ECO:0000256" key="6">
    <source>
        <dbReference type="ARBA" id="ARBA00023170"/>
    </source>
</evidence>
<keyword evidence="2" id="KW-1003">Cell membrane</keyword>
<dbReference type="Gene3D" id="1.10.287.70">
    <property type="match status" value="1"/>
</dbReference>
<organism evidence="10 11">
    <name type="scientific">Cotesia congregata</name>
    <name type="common">Parasitoid wasp</name>
    <name type="synonym">Apanteles congregatus</name>
    <dbReference type="NCBI Taxonomy" id="51543"/>
    <lineage>
        <taxon>Eukaryota</taxon>
        <taxon>Metazoa</taxon>
        <taxon>Ecdysozoa</taxon>
        <taxon>Arthropoda</taxon>
        <taxon>Hexapoda</taxon>
        <taxon>Insecta</taxon>
        <taxon>Pterygota</taxon>
        <taxon>Neoptera</taxon>
        <taxon>Endopterygota</taxon>
        <taxon>Hymenoptera</taxon>
        <taxon>Apocrita</taxon>
        <taxon>Ichneumonoidea</taxon>
        <taxon>Braconidae</taxon>
        <taxon>Microgastrinae</taxon>
        <taxon>Cotesia</taxon>
    </lineage>
</organism>
<comment type="subcellular location">
    <subcellularLocation>
        <location evidence="1">Cell membrane</location>
        <topology evidence="1">Multi-pass membrane protein</topology>
    </subcellularLocation>
</comment>
<dbReference type="InterPro" id="IPR052192">
    <property type="entry name" value="Insect_Ionotropic_Sensory_Rcpt"/>
</dbReference>